<feature type="region of interest" description="Disordered" evidence="1">
    <location>
        <begin position="37"/>
        <end position="65"/>
    </location>
</feature>
<dbReference type="EMBL" id="JBBPBN010000007">
    <property type="protein sequence ID" value="KAK9033626.1"/>
    <property type="molecule type" value="Genomic_DNA"/>
</dbReference>
<proteinExistence type="predicted"/>
<keyword evidence="3" id="KW-1185">Reference proteome</keyword>
<sequence length="311" mass="33679">MSASPQQMVHSGFNVSVPTQGALMSHAGSVHQMSPVYATSQPSSSHASASHMNSSPAAPTTCVTTSSQWPVANDGAWYPDTGATHHVTNDSANLQAGTVYTAKEFEASVKEYGLPLVVSSPLVISSQQRDSNVSQQPMVADLGDDDSECHPADHMQDQTMQDIDTREVSQELYSHAALDGTEPQQQNFVSSQQSQRVRVDTDRTAVHVKHTDVDIQNVDIDIQRDSVQPSPVHSGNGIHEELFPEDAQVTDGVVTEILQGDNAMVLDGFQTNNAMEPDGNFAPMEPDAQPSEEWDETSFERFQGLTFKTPA</sequence>
<dbReference type="Proteomes" id="UP001396334">
    <property type="component" value="Unassembled WGS sequence"/>
</dbReference>
<evidence type="ECO:0000313" key="3">
    <source>
        <dbReference type="Proteomes" id="UP001396334"/>
    </source>
</evidence>
<comment type="caution">
    <text evidence="2">The sequence shown here is derived from an EMBL/GenBank/DDBJ whole genome shotgun (WGS) entry which is preliminary data.</text>
</comment>
<name>A0ABR2T800_9ROSI</name>
<accession>A0ABR2T800</accession>
<gene>
    <name evidence="2" type="ORF">V6N11_049812</name>
</gene>
<reference evidence="2 3" key="1">
    <citation type="journal article" date="2024" name="G3 (Bethesda)">
        <title>Genome assembly of Hibiscus sabdariffa L. provides insights into metabolisms of medicinal natural products.</title>
        <authorList>
            <person name="Kim T."/>
        </authorList>
    </citation>
    <scope>NUCLEOTIDE SEQUENCE [LARGE SCALE GENOMIC DNA]</scope>
    <source>
        <strain evidence="2">TK-2024</strain>
        <tissue evidence="2">Old leaves</tissue>
    </source>
</reference>
<evidence type="ECO:0000256" key="1">
    <source>
        <dbReference type="SAM" id="MobiDB-lite"/>
    </source>
</evidence>
<protein>
    <submittedName>
        <fullName evidence="2">Uncharacterized protein</fullName>
    </submittedName>
</protein>
<feature type="region of interest" description="Disordered" evidence="1">
    <location>
        <begin position="275"/>
        <end position="297"/>
    </location>
</feature>
<feature type="compositionally biased region" description="Low complexity" evidence="1">
    <location>
        <begin position="38"/>
        <end position="59"/>
    </location>
</feature>
<evidence type="ECO:0000313" key="2">
    <source>
        <dbReference type="EMBL" id="KAK9033626.1"/>
    </source>
</evidence>
<organism evidence="2 3">
    <name type="scientific">Hibiscus sabdariffa</name>
    <name type="common">roselle</name>
    <dbReference type="NCBI Taxonomy" id="183260"/>
    <lineage>
        <taxon>Eukaryota</taxon>
        <taxon>Viridiplantae</taxon>
        <taxon>Streptophyta</taxon>
        <taxon>Embryophyta</taxon>
        <taxon>Tracheophyta</taxon>
        <taxon>Spermatophyta</taxon>
        <taxon>Magnoliopsida</taxon>
        <taxon>eudicotyledons</taxon>
        <taxon>Gunneridae</taxon>
        <taxon>Pentapetalae</taxon>
        <taxon>rosids</taxon>
        <taxon>malvids</taxon>
        <taxon>Malvales</taxon>
        <taxon>Malvaceae</taxon>
        <taxon>Malvoideae</taxon>
        <taxon>Hibiscus</taxon>
    </lineage>
</organism>